<sequence length="180" mass="19633">MSGFTKPALLLSLLFIIAGCVQQKGGHTYSHGHTHGHGHSHSHTLHDGILVPLFSAQQHVGFAELKLHDDKGDLELWLTKDEAGGNPFDLPLNSEIAVSLSKPGTKAVALRVRNIEMNEDEDGKGNIRDSKTNYFIFPGDTGADATFLMGKDFASETVISFVVEGVRYTTGTFKLRPHTH</sequence>
<evidence type="ECO:0000313" key="2">
    <source>
        <dbReference type="Proteomes" id="UP000640333"/>
    </source>
</evidence>
<dbReference type="AlphaFoldDB" id="A0A8J7FDE8"/>
<organism evidence="1 2">
    <name type="scientific">Pontibacterium sinense</name>
    <dbReference type="NCBI Taxonomy" id="2781979"/>
    <lineage>
        <taxon>Bacteria</taxon>
        <taxon>Pseudomonadati</taxon>
        <taxon>Pseudomonadota</taxon>
        <taxon>Gammaproteobacteria</taxon>
        <taxon>Oceanospirillales</taxon>
        <taxon>Oceanospirillaceae</taxon>
        <taxon>Pontibacterium</taxon>
    </lineage>
</organism>
<dbReference type="RefSeq" id="WP_193955138.1">
    <property type="nucleotide sequence ID" value="NZ_JADEYS010000027.1"/>
</dbReference>
<evidence type="ECO:0000313" key="1">
    <source>
        <dbReference type="EMBL" id="MBE9399445.1"/>
    </source>
</evidence>
<gene>
    <name evidence="1" type="ORF">IOQ59_19455</name>
</gene>
<proteinExistence type="predicted"/>
<accession>A0A8J7FDE8</accession>
<keyword evidence="2" id="KW-1185">Reference proteome</keyword>
<protein>
    <submittedName>
        <fullName evidence="1">Uncharacterized protein</fullName>
    </submittedName>
</protein>
<dbReference type="PROSITE" id="PS51257">
    <property type="entry name" value="PROKAR_LIPOPROTEIN"/>
    <property type="match status" value="1"/>
</dbReference>
<comment type="caution">
    <text evidence="1">The sequence shown here is derived from an EMBL/GenBank/DDBJ whole genome shotgun (WGS) entry which is preliminary data.</text>
</comment>
<dbReference type="Proteomes" id="UP000640333">
    <property type="component" value="Unassembled WGS sequence"/>
</dbReference>
<reference evidence="1" key="1">
    <citation type="submission" date="2020-10" db="EMBL/GenBank/DDBJ databases">
        <title>Bacterium isolated from coastal waters sediment.</title>
        <authorList>
            <person name="Chen R.-J."/>
            <person name="Lu D.-C."/>
            <person name="Zhu K.-L."/>
            <person name="Du Z.-J."/>
        </authorList>
    </citation>
    <scope>NUCLEOTIDE SEQUENCE</scope>
    <source>
        <strain evidence="1">N1Y112</strain>
    </source>
</reference>
<name>A0A8J7FDE8_9GAMM</name>
<dbReference type="EMBL" id="JADEYS010000027">
    <property type="protein sequence ID" value="MBE9399445.1"/>
    <property type="molecule type" value="Genomic_DNA"/>
</dbReference>